<organism evidence="1 2">
    <name type="scientific">Catharanthus roseus</name>
    <name type="common">Madagascar periwinkle</name>
    <name type="synonym">Vinca rosea</name>
    <dbReference type="NCBI Taxonomy" id="4058"/>
    <lineage>
        <taxon>Eukaryota</taxon>
        <taxon>Viridiplantae</taxon>
        <taxon>Streptophyta</taxon>
        <taxon>Embryophyta</taxon>
        <taxon>Tracheophyta</taxon>
        <taxon>Spermatophyta</taxon>
        <taxon>Magnoliopsida</taxon>
        <taxon>eudicotyledons</taxon>
        <taxon>Gunneridae</taxon>
        <taxon>Pentapetalae</taxon>
        <taxon>asterids</taxon>
        <taxon>lamiids</taxon>
        <taxon>Gentianales</taxon>
        <taxon>Apocynaceae</taxon>
        <taxon>Rauvolfioideae</taxon>
        <taxon>Vinceae</taxon>
        <taxon>Catharanthinae</taxon>
        <taxon>Catharanthus</taxon>
    </lineage>
</organism>
<evidence type="ECO:0000313" key="1">
    <source>
        <dbReference type="EMBL" id="KAI5659103.1"/>
    </source>
</evidence>
<comment type="caution">
    <text evidence="1">The sequence shown here is derived from an EMBL/GenBank/DDBJ whole genome shotgun (WGS) entry which is preliminary data.</text>
</comment>
<protein>
    <submittedName>
        <fullName evidence="1">Uncharacterized protein</fullName>
    </submittedName>
</protein>
<reference evidence="2" key="1">
    <citation type="journal article" date="2023" name="Nat. Plants">
        <title>Single-cell RNA sequencing provides a high-resolution roadmap for understanding the multicellular compartmentation of specialized metabolism.</title>
        <authorList>
            <person name="Sun S."/>
            <person name="Shen X."/>
            <person name="Li Y."/>
            <person name="Li Y."/>
            <person name="Wang S."/>
            <person name="Li R."/>
            <person name="Zhang H."/>
            <person name="Shen G."/>
            <person name="Guo B."/>
            <person name="Wei J."/>
            <person name="Xu J."/>
            <person name="St-Pierre B."/>
            <person name="Chen S."/>
            <person name="Sun C."/>
        </authorList>
    </citation>
    <scope>NUCLEOTIDE SEQUENCE [LARGE SCALE GENOMIC DNA]</scope>
</reference>
<keyword evidence="2" id="KW-1185">Reference proteome</keyword>
<gene>
    <name evidence="1" type="ORF">M9H77_27896</name>
</gene>
<sequence length="165" mass="19441">MVIKYCVESFIDIKVQDYEMPEKVDKFLRKFADMFEKPEVLTLAETMSTTYTWYPYCQKTEIENLIKEMLTEGINRPNSPFASPVLLVKKKNGSWRFCVDYRQLNSLSITDKFSIPIIDELVDELNGACYFTKIDLRSGYFQIRVDERDILKLVSELTQDRTSSW</sequence>
<name>A0ACC0AGI5_CATRO</name>
<dbReference type="Proteomes" id="UP001060085">
    <property type="component" value="Linkage Group LG06"/>
</dbReference>
<accession>A0ACC0AGI5</accession>
<evidence type="ECO:0000313" key="2">
    <source>
        <dbReference type="Proteomes" id="UP001060085"/>
    </source>
</evidence>
<dbReference type="EMBL" id="CM044706">
    <property type="protein sequence ID" value="KAI5659103.1"/>
    <property type="molecule type" value="Genomic_DNA"/>
</dbReference>
<proteinExistence type="predicted"/>